<proteinExistence type="predicted"/>
<dbReference type="Proteomes" id="UP000827092">
    <property type="component" value="Unassembled WGS sequence"/>
</dbReference>
<protein>
    <submittedName>
        <fullName evidence="1">Uncharacterized protein</fullName>
    </submittedName>
</protein>
<name>A0AAV6UBH3_9ARAC</name>
<sequence length="263" mass="30650">MDLVKAERETYFSNQVIPVVGPGSITSSPGADRRMRLPKIELSPFGGDLKDYLGFWSQFQRHSSEEIKHFWDMEILGIKEPVEKAPREAEVMKFFNDTLSTDIDERYMESKWWEGPQWLKETKGSWPNSEEQADEVEVAKERGKQLVASNVIIQETAWYLRRFTKYSTIVRVVAWILRFGRNCRQPNYRVEAELTVDEIHSAEQKLLGIVQQERFSDTISKNKLKGLNAFCDTDGLLRVKTKILRREYEESFKCPIVLPSDHP</sequence>
<evidence type="ECO:0000313" key="2">
    <source>
        <dbReference type="Proteomes" id="UP000827092"/>
    </source>
</evidence>
<keyword evidence="2" id="KW-1185">Reference proteome</keyword>
<evidence type="ECO:0000313" key="1">
    <source>
        <dbReference type="EMBL" id="KAG8181695.1"/>
    </source>
</evidence>
<accession>A0AAV6UBH3</accession>
<dbReference type="AlphaFoldDB" id="A0AAV6UBH3"/>
<dbReference type="EMBL" id="JAFNEN010000500">
    <property type="protein sequence ID" value="KAG8181695.1"/>
    <property type="molecule type" value="Genomic_DNA"/>
</dbReference>
<dbReference type="PANTHER" id="PTHR47331">
    <property type="entry name" value="PHD-TYPE DOMAIN-CONTAINING PROTEIN"/>
    <property type="match status" value="1"/>
</dbReference>
<organism evidence="1 2">
    <name type="scientific">Oedothorax gibbosus</name>
    <dbReference type="NCBI Taxonomy" id="931172"/>
    <lineage>
        <taxon>Eukaryota</taxon>
        <taxon>Metazoa</taxon>
        <taxon>Ecdysozoa</taxon>
        <taxon>Arthropoda</taxon>
        <taxon>Chelicerata</taxon>
        <taxon>Arachnida</taxon>
        <taxon>Araneae</taxon>
        <taxon>Araneomorphae</taxon>
        <taxon>Entelegynae</taxon>
        <taxon>Araneoidea</taxon>
        <taxon>Linyphiidae</taxon>
        <taxon>Erigoninae</taxon>
        <taxon>Oedothorax</taxon>
    </lineage>
</organism>
<gene>
    <name evidence="1" type="ORF">JTE90_014826</name>
</gene>
<reference evidence="1 2" key="1">
    <citation type="journal article" date="2022" name="Nat. Ecol. Evol.">
        <title>A masculinizing supergene underlies an exaggerated male reproductive morph in a spider.</title>
        <authorList>
            <person name="Hendrickx F."/>
            <person name="De Corte Z."/>
            <person name="Sonet G."/>
            <person name="Van Belleghem S.M."/>
            <person name="Kostlbacher S."/>
            <person name="Vangestel C."/>
        </authorList>
    </citation>
    <scope>NUCLEOTIDE SEQUENCE [LARGE SCALE GENOMIC DNA]</scope>
    <source>
        <strain evidence="1">W744_W776</strain>
    </source>
</reference>
<comment type="caution">
    <text evidence="1">The sequence shown here is derived from an EMBL/GenBank/DDBJ whole genome shotgun (WGS) entry which is preliminary data.</text>
</comment>